<dbReference type="InterPro" id="IPR018392">
    <property type="entry name" value="LysM"/>
</dbReference>
<dbReference type="RefSeq" id="WP_034423152.1">
    <property type="nucleotide sequence ID" value="NZ_CP045798.1"/>
</dbReference>
<evidence type="ECO:0000313" key="3">
    <source>
        <dbReference type="Proteomes" id="UP000515847"/>
    </source>
</evidence>
<dbReference type="CDD" id="cd00118">
    <property type="entry name" value="LysM"/>
    <property type="match status" value="1"/>
</dbReference>
<dbReference type="SMART" id="SM00257">
    <property type="entry name" value="LysM"/>
    <property type="match status" value="1"/>
</dbReference>
<reference evidence="2 3" key="1">
    <citation type="journal article" date="2019" name="Front. Microbiol.">
        <title>Thermoanaerosceptrum fracticalcis gen. nov. sp. nov., a Novel Fumarate-Fermenting Microorganism From a Deep Fractured Carbonate Aquifer of the US Great Basin.</title>
        <authorList>
            <person name="Hamilton-Brehm S.D."/>
            <person name="Stewart L.E."/>
            <person name="Zavarin M."/>
            <person name="Caldwell M."/>
            <person name="Lawson P.A."/>
            <person name="Onstott T.C."/>
            <person name="Grzymski J."/>
            <person name="Neveux I."/>
            <person name="Lollar B.S."/>
            <person name="Russell C.E."/>
            <person name="Moser D.P."/>
        </authorList>
    </citation>
    <scope>NUCLEOTIDE SEQUENCE [LARGE SCALE GENOMIC DNA]</scope>
    <source>
        <strain evidence="2 3">DRI-13</strain>
    </source>
</reference>
<gene>
    <name evidence="2" type="ORF">BR63_13875</name>
</gene>
<dbReference type="PANTHER" id="PTHR33734">
    <property type="entry name" value="LYSM DOMAIN-CONTAINING GPI-ANCHORED PROTEIN 2"/>
    <property type="match status" value="1"/>
</dbReference>
<dbReference type="SUPFAM" id="SSF54106">
    <property type="entry name" value="LysM domain"/>
    <property type="match status" value="1"/>
</dbReference>
<dbReference type="Pfam" id="PF12673">
    <property type="entry name" value="SipL"/>
    <property type="match status" value="3"/>
</dbReference>
<accession>A0A7G6E5C8</accession>
<proteinExistence type="predicted"/>
<dbReference type="AlphaFoldDB" id="A0A7G6E5C8"/>
<name>A0A7G6E5C8_THEFR</name>
<dbReference type="Pfam" id="PF01476">
    <property type="entry name" value="LysM"/>
    <property type="match status" value="1"/>
</dbReference>
<sequence length="521" mass="57371">MALNVTTRKLKVENVVGEAMRQVNVVRNITLPVLAKKIESVDTKIRNVKFKIIEDKIIVEATLHKQIYYVECITGDVQEFTVPDERITEFVHIEGARPGMDARVSVEVEYCDVEAVDMAGDQGCHRVFQQTCILKIKAKVIEMVEIDVVTNVSGEGVTPTFRTITIDNVIGSGCEQFTVSDSLIPLPANTKKIKSIDAEIRDVEKKVIPNKVVVKGTIHKQIFYVIEPSGEVKETSANVPFNVFVPIQGAKEGQTVITDIRIEFIDSELVTRNHEKFVKETIVLEVCAKIIDRVTINIVTAVAGAEVETRRIKVERIIGEGCRQVNILADIITPMPARKVARVDARLRDLQGEAIPDKVIVKGTLHKQVYYVSAVDDQLRELSVDEPFTEFVHVEGAEKGDMVDVTGRIEFVNVEAAAATPTTHWRQTAVLEICAKVTETEEITVVTAVKGAVTPPPPPAPPCPPGTTFDYVIQKGDTLTSIARRFGVTVQAILAVNPQITNPNLIFAGRTIKIPCPPGMG</sequence>
<dbReference type="PROSITE" id="PS51782">
    <property type="entry name" value="LYSM"/>
    <property type="match status" value="1"/>
</dbReference>
<dbReference type="OrthoDB" id="9779340at2"/>
<feature type="domain" description="LysM" evidence="1">
    <location>
        <begin position="469"/>
        <end position="514"/>
    </location>
</feature>
<dbReference type="PANTHER" id="PTHR33734:SF22">
    <property type="entry name" value="MEMBRANE-BOUND LYTIC MUREIN TRANSGLYCOSYLASE D"/>
    <property type="match status" value="1"/>
</dbReference>
<organism evidence="2 3">
    <name type="scientific">Thermanaerosceptrum fracticalcis</name>
    <dbReference type="NCBI Taxonomy" id="1712410"/>
    <lineage>
        <taxon>Bacteria</taxon>
        <taxon>Bacillati</taxon>
        <taxon>Bacillota</taxon>
        <taxon>Clostridia</taxon>
        <taxon>Eubacteriales</taxon>
        <taxon>Peptococcaceae</taxon>
        <taxon>Thermanaerosceptrum</taxon>
    </lineage>
</organism>
<evidence type="ECO:0000313" key="2">
    <source>
        <dbReference type="EMBL" id="QNB47282.1"/>
    </source>
</evidence>
<dbReference type="Proteomes" id="UP000515847">
    <property type="component" value="Chromosome"/>
</dbReference>
<dbReference type="Gene3D" id="3.10.350.10">
    <property type="entry name" value="LysM domain"/>
    <property type="match status" value="1"/>
</dbReference>
<protein>
    <submittedName>
        <fullName evidence="2">DUF3794 domain-containing protein</fullName>
    </submittedName>
</protein>
<dbReference type="KEGG" id="tfr:BR63_13875"/>
<dbReference type="InterPro" id="IPR024300">
    <property type="entry name" value="SipL_SPOCS_dom"/>
</dbReference>
<evidence type="ECO:0000259" key="1">
    <source>
        <dbReference type="PROSITE" id="PS51782"/>
    </source>
</evidence>
<dbReference type="InterPro" id="IPR036779">
    <property type="entry name" value="LysM_dom_sf"/>
</dbReference>
<keyword evidence="3" id="KW-1185">Reference proteome</keyword>
<dbReference type="EMBL" id="CP045798">
    <property type="protein sequence ID" value="QNB47282.1"/>
    <property type="molecule type" value="Genomic_DNA"/>
</dbReference>